<accession>A0A9P4QG96</accession>
<feature type="domain" description="Zn(2)-C6 fungal-type" evidence="4">
    <location>
        <begin position="62"/>
        <end position="90"/>
    </location>
</feature>
<dbReference type="Gene3D" id="4.10.240.10">
    <property type="entry name" value="Zn(2)-C6 fungal-type DNA-binding domain"/>
    <property type="match status" value="1"/>
</dbReference>
<keyword evidence="6" id="KW-1185">Reference proteome</keyword>
<dbReference type="PROSITE" id="PS00463">
    <property type="entry name" value="ZN2_CY6_FUNGAL_1"/>
    <property type="match status" value="1"/>
</dbReference>
<proteinExistence type="predicted"/>
<evidence type="ECO:0000256" key="2">
    <source>
        <dbReference type="ARBA" id="ARBA00023242"/>
    </source>
</evidence>
<evidence type="ECO:0000256" key="1">
    <source>
        <dbReference type="ARBA" id="ARBA00004123"/>
    </source>
</evidence>
<dbReference type="InterPro" id="IPR021858">
    <property type="entry name" value="Fun_TF"/>
</dbReference>
<dbReference type="CDD" id="cd00067">
    <property type="entry name" value="GAL4"/>
    <property type="match status" value="1"/>
</dbReference>
<evidence type="ECO:0000313" key="6">
    <source>
        <dbReference type="Proteomes" id="UP000799444"/>
    </source>
</evidence>
<dbReference type="GO" id="GO:0000981">
    <property type="term" value="F:DNA-binding transcription factor activity, RNA polymerase II-specific"/>
    <property type="evidence" value="ECO:0007669"/>
    <property type="project" value="InterPro"/>
</dbReference>
<dbReference type="GO" id="GO:0005634">
    <property type="term" value="C:nucleus"/>
    <property type="evidence" value="ECO:0007669"/>
    <property type="project" value="UniProtKB-SubCell"/>
</dbReference>
<comment type="subcellular location">
    <subcellularLocation>
        <location evidence="1">Nucleus</location>
    </subcellularLocation>
</comment>
<dbReference type="SUPFAM" id="SSF57701">
    <property type="entry name" value="Zn2/Cys6 DNA-binding domain"/>
    <property type="match status" value="1"/>
</dbReference>
<keyword evidence="2" id="KW-0539">Nucleus</keyword>
<feature type="region of interest" description="Disordered" evidence="3">
    <location>
        <begin position="664"/>
        <end position="693"/>
    </location>
</feature>
<dbReference type="AlphaFoldDB" id="A0A9P4QG96"/>
<evidence type="ECO:0000313" key="5">
    <source>
        <dbReference type="EMBL" id="KAF2726722.1"/>
    </source>
</evidence>
<dbReference type="SMART" id="SM00066">
    <property type="entry name" value="GAL4"/>
    <property type="match status" value="1"/>
</dbReference>
<name>A0A9P4QG96_9PLEO</name>
<protein>
    <recommendedName>
        <fullName evidence="4">Zn(2)-C6 fungal-type domain-containing protein</fullName>
    </recommendedName>
</protein>
<dbReference type="GO" id="GO:0008270">
    <property type="term" value="F:zinc ion binding"/>
    <property type="evidence" value="ECO:0007669"/>
    <property type="project" value="InterPro"/>
</dbReference>
<comment type="caution">
    <text evidence="5">The sequence shown here is derived from an EMBL/GenBank/DDBJ whole genome shotgun (WGS) entry which is preliminary data.</text>
</comment>
<dbReference type="PANTHER" id="PTHR37534:SF47">
    <property type="entry name" value="ZN(2)-C6 FUNGAL-TYPE DOMAIN-CONTAINING PROTEIN"/>
    <property type="match status" value="1"/>
</dbReference>
<dbReference type="EMBL" id="ML996401">
    <property type="protein sequence ID" value="KAF2726722.1"/>
    <property type="molecule type" value="Genomic_DNA"/>
</dbReference>
<reference evidence="5" key="1">
    <citation type="journal article" date="2020" name="Stud. Mycol.">
        <title>101 Dothideomycetes genomes: a test case for predicting lifestyles and emergence of pathogens.</title>
        <authorList>
            <person name="Haridas S."/>
            <person name="Albert R."/>
            <person name="Binder M."/>
            <person name="Bloem J."/>
            <person name="Labutti K."/>
            <person name="Salamov A."/>
            <person name="Andreopoulos B."/>
            <person name="Baker S."/>
            <person name="Barry K."/>
            <person name="Bills G."/>
            <person name="Bluhm B."/>
            <person name="Cannon C."/>
            <person name="Castanera R."/>
            <person name="Culley D."/>
            <person name="Daum C."/>
            <person name="Ezra D."/>
            <person name="Gonzalez J."/>
            <person name="Henrissat B."/>
            <person name="Kuo A."/>
            <person name="Liang C."/>
            <person name="Lipzen A."/>
            <person name="Lutzoni F."/>
            <person name="Magnuson J."/>
            <person name="Mondo S."/>
            <person name="Nolan M."/>
            <person name="Ohm R."/>
            <person name="Pangilinan J."/>
            <person name="Park H.-J."/>
            <person name="Ramirez L."/>
            <person name="Alfaro M."/>
            <person name="Sun H."/>
            <person name="Tritt A."/>
            <person name="Yoshinaga Y."/>
            <person name="Zwiers L.-H."/>
            <person name="Turgeon B."/>
            <person name="Goodwin S."/>
            <person name="Spatafora J."/>
            <person name="Crous P."/>
            <person name="Grigoriev I."/>
        </authorList>
    </citation>
    <scope>NUCLEOTIDE SEQUENCE</scope>
    <source>
        <strain evidence="5">CBS 125425</strain>
    </source>
</reference>
<dbReference type="PANTHER" id="PTHR37534">
    <property type="entry name" value="TRANSCRIPTIONAL ACTIVATOR PROTEIN UGA3"/>
    <property type="match status" value="1"/>
</dbReference>
<dbReference type="Proteomes" id="UP000799444">
    <property type="component" value="Unassembled WGS sequence"/>
</dbReference>
<dbReference type="Pfam" id="PF11951">
    <property type="entry name" value="Fungal_trans_2"/>
    <property type="match status" value="1"/>
</dbReference>
<sequence length="742" mass="82859">MGEPFAVCTPAPSSSIGSPLVAQVQHVPRLPAGSAQNYRIIAPKPSKDVKWQPCKKAKSRNGCLTCKAKRMKCDETKPSCHQCARRGHACGGYKIDFKWKPCDPSKSTFDGQFRDFLSICSDPAADPTRSTSVDSSFLEHYTSAAFAESVLNHSHGMDYVSNDSSMILGYSSNSFEESQHFDACLLNLSEHLFSSSPDEEISPNPQPADHVFNANPARASSNEVADPDDIAWADLIFGFDETFPAPLQIDQQNLFQSTTPLSPLSGDTNRTDGYLDWIILFQQPHFQNDSPEVISLIFNNYTCNILSIKDRIHGNPWTYHVWMMAKTFPALYQALAAMACLHVSKVQPELRAKGIQHIQLSKQELEAHSSDGVVPLDQFIATTLALGFAETWDCQQRSTASFRVSVAKELFQRAYSSDYILDATAEDVTRLRFLARTCLYMDVISRLTANGASKTLEDDFTSAAYMHSYPLAFPKYDIDPLMGYATELFPLIGQVADLVYLVRNRTANRNSPAIISRAADLKQRLERWSVLVDDSTIKELSTTQSDALQTAEAYRWASLLLLRQAVPELPSVISYPELAQKVMIYLATTSHVSRTIIIQIFPLMMAGCEAIEDEDRDWVRQRWSLMARNMVTGIVDRCFEITTEVWHRRDRYAKLNDICPSTGATIHSPPRPPVNVENSNSHTSTTMTPNSISTSRNDFPVSAAFKNGVDLLTKSGCIDYSVKGKLHWLGVMKDWNCEVMLG</sequence>
<dbReference type="GO" id="GO:0000976">
    <property type="term" value="F:transcription cis-regulatory region binding"/>
    <property type="evidence" value="ECO:0007669"/>
    <property type="project" value="TreeGrafter"/>
</dbReference>
<gene>
    <name evidence="5" type="ORF">EJ04DRAFT_582514</name>
</gene>
<dbReference type="PROSITE" id="PS50048">
    <property type="entry name" value="ZN2_CY6_FUNGAL_2"/>
    <property type="match status" value="1"/>
</dbReference>
<evidence type="ECO:0000256" key="3">
    <source>
        <dbReference type="SAM" id="MobiDB-lite"/>
    </source>
</evidence>
<organism evidence="5 6">
    <name type="scientific">Polyplosphaeria fusca</name>
    <dbReference type="NCBI Taxonomy" id="682080"/>
    <lineage>
        <taxon>Eukaryota</taxon>
        <taxon>Fungi</taxon>
        <taxon>Dikarya</taxon>
        <taxon>Ascomycota</taxon>
        <taxon>Pezizomycotina</taxon>
        <taxon>Dothideomycetes</taxon>
        <taxon>Pleosporomycetidae</taxon>
        <taxon>Pleosporales</taxon>
        <taxon>Tetraplosphaeriaceae</taxon>
        <taxon>Polyplosphaeria</taxon>
    </lineage>
</organism>
<feature type="compositionally biased region" description="Polar residues" evidence="3">
    <location>
        <begin position="676"/>
        <end position="693"/>
    </location>
</feature>
<dbReference type="InterPro" id="IPR036864">
    <property type="entry name" value="Zn2-C6_fun-type_DNA-bd_sf"/>
</dbReference>
<evidence type="ECO:0000259" key="4">
    <source>
        <dbReference type="PROSITE" id="PS50048"/>
    </source>
</evidence>
<dbReference type="Pfam" id="PF00172">
    <property type="entry name" value="Zn_clus"/>
    <property type="match status" value="1"/>
</dbReference>
<dbReference type="OrthoDB" id="3886144at2759"/>
<dbReference type="InterPro" id="IPR001138">
    <property type="entry name" value="Zn2Cys6_DnaBD"/>
</dbReference>
<dbReference type="GO" id="GO:0045944">
    <property type="term" value="P:positive regulation of transcription by RNA polymerase II"/>
    <property type="evidence" value="ECO:0007669"/>
    <property type="project" value="TreeGrafter"/>
</dbReference>